<evidence type="ECO:0000313" key="2">
    <source>
        <dbReference type="EMBL" id="JAC27344.1"/>
    </source>
</evidence>
<sequence length="69" mass="7615">MPNFTAWWCTVSVKMDLKFFCFVAPIGATPICKQLACTCDTTNSAPVNIHSSLAEGQNFKLLFLVISDK</sequence>
<name>A0A023G0V9_AMBTT</name>
<reference evidence="2" key="1">
    <citation type="submission" date="2014-03" db="EMBL/GenBank/DDBJ databases">
        <title>The sialotranscriptome of Amblyomma triste, Amblyomma parvum and Amblyomma cajennense ticks, uncovered by 454-based RNA-seq.</title>
        <authorList>
            <person name="Garcia G.R."/>
            <person name="Gardinassi L.G."/>
            <person name="Ribeiro J.M."/>
            <person name="Anatriello E."/>
            <person name="Ferreira B.R."/>
            <person name="Moreira H.N."/>
            <person name="Mafra C."/>
            <person name="Olegario M.M."/>
            <person name="Szabo P.J."/>
            <person name="Miranda-Santos I.K."/>
            <person name="Maruyama S.R."/>
        </authorList>
    </citation>
    <scope>NUCLEOTIDE SEQUENCE</scope>
    <source>
        <strain evidence="2">Mato Grasso do Sul</strain>
        <tissue evidence="2">Salivary glands</tissue>
    </source>
</reference>
<feature type="signal peptide" evidence="1">
    <location>
        <begin position="1"/>
        <end position="28"/>
    </location>
</feature>
<dbReference type="EMBL" id="GBBM01008074">
    <property type="protein sequence ID" value="JAC27344.1"/>
    <property type="molecule type" value="mRNA"/>
</dbReference>
<evidence type="ECO:0000256" key="1">
    <source>
        <dbReference type="SAM" id="SignalP"/>
    </source>
</evidence>
<dbReference type="AlphaFoldDB" id="A0A023G0V9"/>
<proteinExistence type="evidence at transcript level"/>
<keyword evidence="1" id="KW-0732">Signal</keyword>
<protein>
    <submittedName>
        <fullName evidence="2">Putative secreted protein</fullName>
    </submittedName>
</protein>
<accession>A0A023G0V9</accession>
<feature type="chain" id="PRO_5001520384" evidence="1">
    <location>
        <begin position="29"/>
        <end position="69"/>
    </location>
</feature>
<organism evidence="2">
    <name type="scientific">Amblyomma triste</name>
    <name type="common">Neotropical tick</name>
    <dbReference type="NCBI Taxonomy" id="251400"/>
    <lineage>
        <taxon>Eukaryota</taxon>
        <taxon>Metazoa</taxon>
        <taxon>Ecdysozoa</taxon>
        <taxon>Arthropoda</taxon>
        <taxon>Chelicerata</taxon>
        <taxon>Arachnida</taxon>
        <taxon>Acari</taxon>
        <taxon>Parasitiformes</taxon>
        <taxon>Ixodida</taxon>
        <taxon>Ixodoidea</taxon>
        <taxon>Ixodidae</taxon>
        <taxon>Amblyomminae</taxon>
        <taxon>Amblyomma</taxon>
    </lineage>
</organism>